<evidence type="ECO:0000313" key="3">
    <source>
        <dbReference type="Proteomes" id="UP000236000"/>
    </source>
</evidence>
<dbReference type="Pfam" id="PF06445">
    <property type="entry name" value="GyrI-like"/>
    <property type="match status" value="1"/>
</dbReference>
<dbReference type="EMBL" id="PJKA01000013">
    <property type="protein sequence ID" value="PNC17014.1"/>
    <property type="molecule type" value="Genomic_DNA"/>
</dbReference>
<dbReference type="PIRSF" id="PIRSF031644">
    <property type="entry name" value="UCP031644"/>
    <property type="match status" value="1"/>
</dbReference>
<dbReference type="Gene3D" id="3.20.80.10">
    <property type="entry name" value="Regulatory factor, effector binding domain"/>
    <property type="match status" value="1"/>
</dbReference>
<dbReference type="InterPro" id="IPR011256">
    <property type="entry name" value="Reg_factor_effector_dom_sf"/>
</dbReference>
<dbReference type="RefSeq" id="WP_102715163.1">
    <property type="nucleotide sequence ID" value="NZ_PJKA01000013.1"/>
</dbReference>
<comment type="caution">
    <text evidence="2">The sequence shown here is derived from an EMBL/GenBank/DDBJ whole genome shotgun (WGS) entry which is preliminary data.</text>
</comment>
<name>A0A2N8HAX3_9BACT</name>
<dbReference type="AlphaFoldDB" id="A0A2N8HAX3"/>
<proteinExistence type="predicted"/>
<feature type="domain" description="GyrI-like small molecule binding" evidence="1">
    <location>
        <begin position="23"/>
        <end position="209"/>
    </location>
</feature>
<gene>
    <name evidence="2" type="ORF">CXU22_10225</name>
</gene>
<dbReference type="InterPro" id="IPR029442">
    <property type="entry name" value="GyrI-like"/>
</dbReference>
<evidence type="ECO:0000259" key="1">
    <source>
        <dbReference type="Pfam" id="PF06445"/>
    </source>
</evidence>
<accession>A0A2N8HAX3</accession>
<sequence length="211" mass="24132">MSPLDFKKEEKRFYLPPSHPVLADVPEMNFFMVEGEGDPNDPAGAYQHAVELLYALSYAVRMGGKKRTFPIPDYHEYVVPPLESLWWSCGSATPACKKDFRWVSMIRQPGFVTQETLSYAQEQVARKKPHLNTEAARLDSLREGLCVQCLHTGPYDDEPATLARMHAFMEEAALLPDMEGSRTHHEIYLSDPRKTSPDRLKTVLRLPVKRR</sequence>
<evidence type="ECO:0000313" key="2">
    <source>
        <dbReference type="EMBL" id="PNC17014.1"/>
    </source>
</evidence>
<dbReference type="OrthoDB" id="4772335at2"/>
<organism evidence="2 3">
    <name type="scientific">Akkermansia muciniphila</name>
    <dbReference type="NCBI Taxonomy" id="239935"/>
    <lineage>
        <taxon>Bacteria</taxon>
        <taxon>Pseudomonadati</taxon>
        <taxon>Verrucomicrobiota</taxon>
        <taxon>Verrucomicrobiia</taxon>
        <taxon>Verrucomicrobiales</taxon>
        <taxon>Akkermansiaceae</taxon>
        <taxon>Akkermansia</taxon>
    </lineage>
</organism>
<dbReference type="InterPro" id="IPR008319">
    <property type="entry name" value="GyrI-like_CCH_Lin2189-like"/>
</dbReference>
<dbReference type="SUPFAM" id="SSF55136">
    <property type="entry name" value="Probable bacterial effector-binding domain"/>
    <property type="match status" value="1"/>
</dbReference>
<dbReference type="Proteomes" id="UP000236000">
    <property type="component" value="Unassembled WGS sequence"/>
</dbReference>
<reference evidence="2 3" key="1">
    <citation type="journal article" date="2017" name="BMC Genomics">
        <title>Genome sequencing of 39 Akkermansia muciniphila isolates reveals its population structure, genomic and functional diverisity, and global distribution in mammalian gut microbiotas.</title>
        <authorList>
            <person name="Guo X."/>
            <person name="Li S."/>
            <person name="Zhang J."/>
            <person name="Wu F."/>
            <person name="Li X."/>
            <person name="Wu D."/>
            <person name="Zhang M."/>
            <person name="Ou Z."/>
            <person name="Jie Z."/>
            <person name="Yan Q."/>
            <person name="Li P."/>
            <person name="Yi J."/>
            <person name="Peng Y."/>
        </authorList>
    </citation>
    <scope>NUCLEOTIDE SEQUENCE [LARGE SCALE GENOMIC DNA]</scope>
    <source>
        <strain evidence="2 3">GP24</strain>
    </source>
</reference>
<protein>
    <submittedName>
        <fullName evidence="2">Transcriptional regulator</fullName>
    </submittedName>
</protein>